<evidence type="ECO:0000313" key="2">
    <source>
        <dbReference type="EMBL" id="HJE96509.1"/>
    </source>
</evidence>
<organism evidence="2 3">
    <name type="scientific">Ligilactobacillus acidipiscis</name>
    <dbReference type="NCBI Taxonomy" id="89059"/>
    <lineage>
        <taxon>Bacteria</taxon>
        <taxon>Bacillati</taxon>
        <taxon>Bacillota</taxon>
        <taxon>Bacilli</taxon>
        <taxon>Lactobacillales</taxon>
        <taxon>Lactobacillaceae</taxon>
        <taxon>Ligilactobacillus</taxon>
    </lineage>
</organism>
<comment type="caution">
    <text evidence="2">The sequence shown here is derived from an EMBL/GenBank/DDBJ whole genome shotgun (WGS) entry which is preliminary data.</text>
</comment>
<dbReference type="EMBL" id="DYXG01000024">
    <property type="protein sequence ID" value="HJE96509.1"/>
    <property type="molecule type" value="Genomic_DNA"/>
</dbReference>
<evidence type="ECO:0000256" key="1">
    <source>
        <dbReference type="SAM" id="Phobius"/>
    </source>
</evidence>
<dbReference type="AlphaFoldDB" id="A0A921F6Z9"/>
<reference evidence="2" key="1">
    <citation type="journal article" date="2021" name="PeerJ">
        <title>Extensive microbial diversity within the chicken gut microbiome revealed by metagenomics and culture.</title>
        <authorList>
            <person name="Gilroy R."/>
            <person name="Ravi A."/>
            <person name="Getino M."/>
            <person name="Pursley I."/>
            <person name="Horton D.L."/>
            <person name="Alikhan N.F."/>
            <person name="Baker D."/>
            <person name="Gharbi K."/>
            <person name="Hall N."/>
            <person name="Watson M."/>
            <person name="Adriaenssens E.M."/>
            <person name="Foster-Nyarko E."/>
            <person name="Jarju S."/>
            <person name="Secka A."/>
            <person name="Antonio M."/>
            <person name="Oren A."/>
            <person name="Chaudhuri R.R."/>
            <person name="La Ragione R."/>
            <person name="Hildebrand F."/>
            <person name="Pallen M.J."/>
        </authorList>
    </citation>
    <scope>NUCLEOTIDE SEQUENCE</scope>
    <source>
        <strain evidence="2">CHK174-6876</strain>
    </source>
</reference>
<sequence>MKLNQEKMILLKKISTGQIDPAEIEENQLLKQLVFKQKMINYTLNFSQRTGNYYVSQLQLTEKGKDELTSLLRSKRQGKKNKVKIPLFFAVGTFAGVLMSSFLF</sequence>
<dbReference type="Proteomes" id="UP000707535">
    <property type="component" value="Unassembled WGS sequence"/>
</dbReference>
<keyword evidence="1" id="KW-1133">Transmembrane helix</keyword>
<keyword evidence="1" id="KW-0472">Membrane</keyword>
<name>A0A921F6Z9_9LACO</name>
<evidence type="ECO:0000313" key="3">
    <source>
        <dbReference type="Proteomes" id="UP000707535"/>
    </source>
</evidence>
<keyword evidence="1" id="KW-0812">Transmembrane</keyword>
<protein>
    <submittedName>
        <fullName evidence="2">Uncharacterized protein</fullName>
    </submittedName>
</protein>
<reference evidence="2" key="2">
    <citation type="submission" date="2021-09" db="EMBL/GenBank/DDBJ databases">
        <authorList>
            <person name="Gilroy R."/>
        </authorList>
    </citation>
    <scope>NUCLEOTIDE SEQUENCE</scope>
    <source>
        <strain evidence="2">CHK174-6876</strain>
    </source>
</reference>
<proteinExistence type="predicted"/>
<accession>A0A921F6Z9</accession>
<gene>
    <name evidence="2" type="ORF">K8V00_02715</name>
</gene>
<feature type="transmembrane region" description="Helical" evidence="1">
    <location>
        <begin position="83"/>
        <end position="103"/>
    </location>
</feature>